<dbReference type="SUPFAM" id="SSF53335">
    <property type="entry name" value="S-adenosyl-L-methionine-dependent methyltransferases"/>
    <property type="match status" value="1"/>
</dbReference>
<sequence>MSEPKFSSLDPAALALAALHGDALDAALARRFTLTEVPITVGAGASARTFQLIKPSNADHLISEADYVHDERLPYWADLWPSARALAGALLEEPSMGRTLLELGCGLGLDTTAAIAAGFSVTSTDYYEDALHVARSNARRNLGVEPVVRMVNWRLWPDDIGTFDVVIAADVLYEKEYATLVAACLARALRDDGVALVADPGRLALPAFKEHLPQVGLYIESSTTVPFEEGPVKQQVQIMRIRKADGAG</sequence>
<dbReference type="GO" id="GO:0008168">
    <property type="term" value="F:methyltransferase activity"/>
    <property type="evidence" value="ECO:0007669"/>
    <property type="project" value="UniProtKB-KW"/>
</dbReference>
<feature type="domain" description="Methyltransferase type 12" evidence="1">
    <location>
        <begin position="101"/>
        <end position="194"/>
    </location>
</feature>
<dbReference type="AlphaFoldDB" id="A0A3D4VBJ9"/>
<keyword evidence="2" id="KW-0808">Transferase</keyword>
<dbReference type="OMA" id="MADERHW"/>
<dbReference type="EMBL" id="DPIY01000010">
    <property type="protein sequence ID" value="HCT58485.1"/>
    <property type="molecule type" value="Genomic_DNA"/>
</dbReference>
<accession>A0A3D4VBJ9</accession>
<gene>
    <name evidence="2" type="ORF">DGD08_14870</name>
</gene>
<evidence type="ECO:0000313" key="2">
    <source>
        <dbReference type="EMBL" id="HCT58485.1"/>
    </source>
</evidence>
<dbReference type="InterPro" id="IPR013217">
    <property type="entry name" value="Methyltransf_12"/>
</dbReference>
<reference evidence="2 3" key="1">
    <citation type="journal article" date="2018" name="Nat. Biotechnol.">
        <title>A standardized bacterial taxonomy based on genome phylogeny substantially revises the tree of life.</title>
        <authorList>
            <person name="Parks D.H."/>
            <person name="Chuvochina M."/>
            <person name="Waite D.W."/>
            <person name="Rinke C."/>
            <person name="Skarshewski A."/>
            <person name="Chaumeil P.A."/>
            <person name="Hugenholtz P."/>
        </authorList>
    </citation>
    <scope>NUCLEOTIDE SEQUENCE [LARGE SCALE GENOMIC DNA]</scope>
    <source>
        <strain evidence="2">UBA8844</strain>
    </source>
</reference>
<dbReference type="InterPro" id="IPR029063">
    <property type="entry name" value="SAM-dependent_MTases_sf"/>
</dbReference>
<dbReference type="GO" id="GO:0032259">
    <property type="term" value="P:methylation"/>
    <property type="evidence" value="ECO:0007669"/>
    <property type="project" value="UniProtKB-KW"/>
</dbReference>
<name>A0A3D4VBJ9_9BACT</name>
<dbReference type="PANTHER" id="PTHR14614">
    <property type="entry name" value="HEPATOCELLULAR CARCINOMA-ASSOCIATED ANTIGEN"/>
    <property type="match status" value="1"/>
</dbReference>
<proteinExistence type="predicted"/>
<dbReference type="Proteomes" id="UP000264071">
    <property type="component" value="Unassembled WGS sequence"/>
</dbReference>
<protein>
    <submittedName>
        <fullName evidence="2">Methyltransferase domain-containing protein</fullName>
    </submittedName>
</protein>
<dbReference type="Pfam" id="PF08242">
    <property type="entry name" value="Methyltransf_12"/>
    <property type="match status" value="1"/>
</dbReference>
<organism evidence="2 3">
    <name type="scientific">Gemmatimonas aurantiaca</name>
    <dbReference type="NCBI Taxonomy" id="173480"/>
    <lineage>
        <taxon>Bacteria</taxon>
        <taxon>Pseudomonadati</taxon>
        <taxon>Gemmatimonadota</taxon>
        <taxon>Gemmatimonadia</taxon>
        <taxon>Gemmatimonadales</taxon>
        <taxon>Gemmatimonadaceae</taxon>
        <taxon>Gemmatimonas</taxon>
    </lineage>
</organism>
<keyword evidence="2" id="KW-0489">Methyltransferase</keyword>
<dbReference type="InterPro" id="IPR019410">
    <property type="entry name" value="Methyltransf_16"/>
</dbReference>
<evidence type="ECO:0000259" key="1">
    <source>
        <dbReference type="Pfam" id="PF08242"/>
    </source>
</evidence>
<dbReference type="CDD" id="cd02440">
    <property type="entry name" value="AdoMet_MTases"/>
    <property type="match status" value="1"/>
</dbReference>
<dbReference type="Gene3D" id="3.40.50.150">
    <property type="entry name" value="Vaccinia Virus protein VP39"/>
    <property type="match status" value="1"/>
</dbReference>
<evidence type="ECO:0000313" key="3">
    <source>
        <dbReference type="Proteomes" id="UP000264071"/>
    </source>
</evidence>
<comment type="caution">
    <text evidence="2">The sequence shown here is derived from an EMBL/GenBank/DDBJ whole genome shotgun (WGS) entry which is preliminary data.</text>
</comment>